<evidence type="ECO:0000256" key="3">
    <source>
        <dbReference type="ARBA" id="ARBA00022801"/>
    </source>
</evidence>
<dbReference type="Proteomes" id="UP000179005">
    <property type="component" value="Unassembled WGS sequence"/>
</dbReference>
<keyword evidence="3 5" id="KW-0378">Hydrolase</keyword>
<proteinExistence type="inferred from homology"/>
<evidence type="ECO:0000256" key="1">
    <source>
        <dbReference type="ARBA" id="ARBA00009232"/>
    </source>
</evidence>
<sequence>MPSKRLKRAFFSRPARALAPDLLGKFLVRKLSDGSVRGGMIVEVEAYVGKEDLASHAAGGGRTKRNEPMFGLPGLAYVYFTYGMHWLLNIVCAKVDEPQAVLIRGLDNVSGPARLTKFLEIDGNLNGIDLVESKELWIEDRGVRVDPREIRTTARVGIDYAKEWKNKPLRFVLKKGRFLRTGLFGKPNGNRVTELNHSWDLDPTNNSSFSECLFDKMGL</sequence>
<evidence type="ECO:0000256" key="5">
    <source>
        <dbReference type="HAMAP-Rule" id="MF_00527"/>
    </source>
</evidence>
<reference evidence="6 7" key="1">
    <citation type="journal article" date="2016" name="Nat. Commun.">
        <title>Thousands of microbial genomes shed light on interconnected biogeochemical processes in an aquifer system.</title>
        <authorList>
            <person name="Anantharaman K."/>
            <person name="Brown C.T."/>
            <person name="Hug L.A."/>
            <person name="Sharon I."/>
            <person name="Castelle C.J."/>
            <person name="Probst A.J."/>
            <person name="Thomas B.C."/>
            <person name="Singh A."/>
            <person name="Wilkins M.J."/>
            <person name="Karaoz U."/>
            <person name="Brodie E.L."/>
            <person name="Williams K.H."/>
            <person name="Hubbard S.S."/>
            <person name="Banfield J.F."/>
        </authorList>
    </citation>
    <scope>NUCLEOTIDE SEQUENCE [LARGE SCALE GENOMIC DNA]</scope>
</reference>
<dbReference type="CDD" id="cd00540">
    <property type="entry name" value="AAG"/>
    <property type="match status" value="1"/>
</dbReference>
<dbReference type="Gene3D" id="3.10.300.10">
    <property type="entry name" value="Methylpurine-DNA glycosylase (MPG)"/>
    <property type="match status" value="2"/>
</dbReference>
<dbReference type="InterPro" id="IPR003180">
    <property type="entry name" value="MPG"/>
</dbReference>
<evidence type="ECO:0000313" key="6">
    <source>
        <dbReference type="EMBL" id="OGC54751.1"/>
    </source>
</evidence>
<dbReference type="HAMAP" id="MF_00527">
    <property type="entry name" value="3MGH"/>
    <property type="match status" value="1"/>
</dbReference>
<protein>
    <recommendedName>
        <fullName evidence="5">Putative 3-methyladenine DNA glycosylase</fullName>
        <ecNumber evidence="5">3.2.2.-</ecNumber>
    </recommendedName>
</protein>
<dbReference type="SUPFAM" id="SSF50486">
    <property type="entry name" value="FMT C-terminal domain-like"/>
    <property type="match status" value="1"/>
</dbReference>
<dbReference type="NCBIfam" id="TIGR00567">
    <property type="entry name" value="3mg"/>
    <property type="match status" value="1"/>
</dbReference>
<dbReference type="Pfam" id="PF02245">
    <property type="entry name" value="Pur_DNA_glyco"/>
    <property type="match status" value="2"/>
</dbReference>
<dbReference type="EMBL" id="MEVC01000014">
    <property type="protein sequence ID" value="OGC54751.1"/>
    <property type="molecule type" value="Genomic_DNA"/>
</dbReference>
<comment type="caution">
    <text evidence="6">The sequence shown here is derived from an EMBL/GenBank/DDBJ whole genome shotgun (WGS) entry which is preliminary data.</text>
</comment>
<dbReference type="GO" id="GO:0006284">
    <property type="term" value="P:base-excision repair"/>
    <property type="evidence" value="ECO:0007669"/>
    <property type="project" value="InterPro"/>
</dbReference>
<dbReference type="EC" id="3.2.2.-" evidence="5"/>
<organism evidence="6 7">
    <name type="scientific">candidate division WWE3 bacterium RIFCSPHIGHO2_01_FULL_48_15</name>
    <dbReference type="NCBI Taxonomy" id="1802619"/>
    <lineage>
        <taxon>Bacteria</taxon>
        <taxon>Katanobacteria</taxon>
    </lineage>
</organism>
<dbReference type="STRING" id="1802619.A2797_02410"/>
<dbReference type="AlphaFoldDB" id="A0A1F4VBW5"/>
<keyword evidence="2 5" id="KW-0227">DNA damage</keyword>
<evidence type="ECO:0000256" key="4">
    <source>
        <dbReference type="ARBA" id="ARBA00023204"/>
    </source>
</evidence>
<dbReference type="InterPro" id="IPR011034">
    <property type="entry name" value="Formyl_transferase-like_C_sf"/>
</dbReference>
<gene>
    <name evidence="6" type="ORF">A2797_02410</name>
</gene>
<accession>A0A1F4VBW5</accession>
<dbReference type="GO" id="GO:0003677">
    <property type="term" value="F:DNA binding"/>
    <property type="evidence" value="ECO:0007669"/>
    <property type="project" value="InterPro"/>
</dbReference>
<comment type="similarity">
    <text evidence="1 5">Belongs to the DNA glycosylase MPG family.</text>
</comment>
<evidence type="ECO:0000313" key="7">
    <source>
        <dbReference type="Proteomes" id="UP000179005"/>
    </source>
</evidence>
<dbReference type="PANTHER" id="PTHR10429:SF0">
    <property type="entry name" value="DNA-3-METHYLADENINE GLYCOSYLASE"/>
    <property type="match status" value="1"/>
</dbReference>
<name>A0A1F4VBW5_UNCKA</name>
<evidence type="ECO:0000256" key="2">
    <source>
        <dbReference type="ARBA" id="ARBA00022763"/>
    </source>
</evidence>
<dbReference type="InterPro" id="IPR036995">
    <property type="entry name" value="MPG_sf"/>
</dbReference>
<dbReference type="PANTHER" id="PTHR10429">
    <property type="entry name" value="DNA-3-METHYLADENINE GLYCOSYLASE"/>
    <property type="match status" value="1"/>
</dbReference>
<keyword evidence="4 5" id="KW-0234">DNA repair</keyword>
<dbReference type="GO" id="GO:0003905">
    <property type="term" value="F:alkylbase DNA N-glycosylase activity"/>
    <property type="evidence" value="ECO:0007669"/>
    <property type="project" value="InterPro"/>
</dbReference>